<dbReference type="SMART" id="SM00388">
    <property type="entry name" value="HisKA"/>
    <property type="match status" value="1"/>
</dbReference>
<gene>
    <name evidence="10" type="ORF">SAMN04488530_11461</name>
</gene>
<dbReference type="SUPFAM" id="SSF55874">
    <property type="entry name" value="ATPase domain of HSP90 chaperone/DNA topoisomerase II/histidine kinase"/>
    <property type="match status" value="1"/>
</dbReference>
<dbReference type="SMART" id="SM00387">
    <property type="entry name" value="HATPase_c"/>
    <property type="match status" value="1"/>
</dbReference>
<evidence type="ECO:0000313" key="10">
    <source>
        <dbReference type="EMBL" id="SHH01764.1"/>
    </source>
</evidence>
<dbReference type="PANTHER" id="PTHR45453:SF1">
    <property type="entry name" value="PHOSPHATE REGULON SENSOR PROTEIN PHOR"/>
    <property type="match status" value="1"/>
</dbReference>
<feature type="transmembrane region" description="Helical" evidence="8">
    <location>
        <begin position="15"/>
        <end position="37"/>
    </location>
</feature>
<reference evidence="11" key="1">
    <citation type="submission" date="2016-11" db="EMBL/GenBank/DDBJ databases">
        <authorList>
            <person name="Varghese N."/>
            <person name="Submissions S."/>
        </authorList>
    </citation>
    <scope>NUCLEOTIDE SEQUENCE [LARGE SCALE GENOMIC DNA]</scope>
    <source>
        <strain evidence="11">DSM 2635</strain>
    </source>
</reference>
<keyword evidence="5" id="KW-0808">Transferase</keyword>
<dbReference type="PRINTS" id="PR00344">
    <property type="entry name" value="BCTRLSENSOR"/>
</dbReference>
<dbReference type="GO" id="GO:0016036">
    <property type="term" value="P:cellular response to phosphate starvation"/>
    <property type="evidence" value="ECO:0007669"/>
    <property type="project" value="TreeGrafter"/>
</dbReference>
<dbReference type="Gene3D" id="1.10.287.130">
    <property type="match status" value="1"/>
</dbReference>
<evidence type="ECO:0000259" key="9">
    <source>
        <dbReference type="PROSITE" id="PS50109"/>
    </source>
</evidence>
<evidence type="ECO:0000256" key="8">
    <source>
        <dbReference type="SAM" id="Phobius"/>
    </source>
</evidence>
<dbReference type="Pfam" id="PF02518">
    <property type="entry name" value="HATPase_c"/>
    <property type="match status" value="1"/>
</dbReference>
<organism evidence="10 11">
    <name type="scientific">Asaccharospora irregularis DSM 2635</name>
    <dbReference type="NCBI Taxonomy" id="1121321"/>
    <lineage>
        <taxon>Bacteria</taxon>
        <taxon>Bacillati</taxon>
        <taxon>Bacillota</taxon>
        <taxon>Clostridia</taxon>
        <taxon>Peptostreptococcales</taxon>
        <taxon>Peptostreptococcaceae</taxon>
        <taxon>Asaccharospora</taxon>
    </lineage>
</organism>
<comment type="subcellular location">
    <subcellularLocation>
        <location evidence="2">Membrane</location>
    </subcellularLocation>
</comment>
<name>A0A1M5PJ18_9FIRM</name>
<dbReference type="InterPro" id="IPR003661">
    <property type="entry name" value="HisK_dim/P_dom"/>
</dbReference>
<keyword evidence="8" id="KW-0472">Membrane</keyword>
<dbReference type="GO" id="GO:0000155">
    <property type="term" value="F:phosphorelay sensor kinase activity"/>
    <property type="evidence" value="ECO:0007669"/>
    <property type="project" value="InterPro"/>
</dbReference>
<protein>
    <recommendedName>
        <fullName evidence="3">histidine kinase</fullName>
        <ecNumber evidence="3">2.7.13.3</ecNumber>
    </recommendedName>
</protein>
<evidence type="ECO:0000256" key="7">
    <source>
        <dbReference type="ARBA" id="ARBA00023012"/>
    </source>
</evidence>
<accession>A0A1M5PJ18</accession>
<keyword evidence="7" id="KW-0902">Two-component regulatory system</keyword>
<feature type="domain" description="Histidine kinase" evidence="9">
    <location>
        <begin position="191"/>
        <end position="408"/>
    </location>
</feature>
<keyword evidence="8" id="KW-1133">Transmembrane helix</keyword>
<keyword evidence="8" id="KW-0812">Transmembrane</keyword>
<keyword evidence="6 10" id="KW-0418">Kinase</keyword>
<sequence>MINKNVFTETKNRLIKINIAVVGSFLFLFSMFIYLYFRGLTYNSLDVKMNQELENVVLQLQSNSFFNPIIIKDPKDMVYVYQGDRLRYYTENKYFEEVLPQIDSGQKDTFFTYTKNGYIFREFNIVVGDYKIQIIRNIDSEMSSLKQLVFVLIISSSVSMLITHFIAVYLSSKSLVQIETAWNNQAKFVQDASHELRTPISIVSSKLESMLKNPNSTINDEVETIADAMKQTRRMKKMINDLLSLMKEDSITKLNLESVDLEELIGDIYKDYIDIAEFQEKDFRIESKIENKIVVIDKNKLRQLIVILMDNAFKYTLSGDKISIYLTEKDSDLRVIISDTGIGIKEDDIPFIFDRFFRSDNIRNKDIDGSGIGLSIAKMLSLNLNLKILVRSKFGEGTEMELVIPRVTSKKAITR</sequence>
<comment type="catalytic activity">
    <reaction evidence="1">
        <text>ATP + protein L-histidine = ADP + protein N-phospho-L-histidine.</text>
        <dbReference type="EC" id="2.7.13.3"/>
    </reaction>
</comment>
<dbReference type="Pfam" id="PF00512">
    <property type="entry name" value="HisKA"/>
    <property type="match status" value="1"/>
</dbReference>
<dbReference type="GO" id="GO:0005886">
    <property type="term" value="C:plasma membrane"/>
    <property type="evidence" value="ECO:0007669"/>
    <property type="project" value="TreeGrafter"/>
</dbReference>
<feature type="transmembrane region" description="Helical" evidence="8">
    <location>
        <begin position="148"/>
        <end position="170"/>
    </location>
</feature>
<keyword evidence="4" id="KW-0597">Phosphoprotein</keyword>
<evidence type="ECO:0000256" key="4">
    <source>
        <dbReference type="ARBA" id="ARBA00022553"/>
    </source>
</evidence>
<dbReference type="STRING" id="1121321.SAMN04488530_11461"/>
<dbReference type="SUPFAM" id="SSF47384">
    <property type="entry name" value="Homodimeric domain of signal transducing histidine kinase"/>
    <property type="match status" value="1"/>
</dbReference>
<dbReference type="InterPro" id="IPR036097">
    <property type="entry name" value="HisK_dim/P_sf"/>
</dbReference>
<dbReference type="PROSITE" id="PS50109">
    <property type="entry name" value="HIS_KIN"/>
    <property type="match status" value="1"/>
</dbReference>
<dbReference type="PANTHER" id="PTHR45453">
    <property type="entry name" value="PHOSPHATE REGULON SENSOR PROTEIN PHOR"/>
    <property type="match status" value="1"/>
</dbReference>
<dbReference type="InterPro" id="IPR036890">
    <property type="entry name" value="HATPase_C_sf"/>
</dbReference>
<dbReference type="InterPro" id="IPR050351">
    <property type="entry name" value="BphY/WalK/GraS-like"/>
</dbReference>
<dbReference type="AlphaFoldDB" id="A0A1M5PJ18"/>
<evidence type="ECO:0000256" key="3">
    <source>
        <dbReference type="ARBA" id="ARBA00012438"/>
    </source>
</evidence>
<dbReference type="InterPro" id="IPR005467">
    <property type="entry name" value="His_kinase_dom"/>
</dbReference>
<keyword evidence="11" id="KW-1185">Reference proteome</keyword>
<dbReference type="GO" id="GO:0004721">
    <property type="term" value="F:phosphoprotein phosphatase activity"/>
    <property type="evidence" value="ECO:0007669"/>
    <property type="project" value="TreeGrafter"/>
</dbReference>
<dbReference type="CDD" id="cd00082">
    <property type="entry name" value="HisKA"/>
    <property type="match status" value="1"/>
</dbReference>
<dbReference type="EMBL" id="FQWX01000014">
    <property type="protein sequence ID" value="SHH01764.1"/>
    <property type="molecule type" value="Genomic_DNA"/>
</dbReference>
<dbReference type="Gene3D" id="3.30.565.10">
    <property type="entry name" value="Histidine kinase-like ATPase, C-terminal domain"/>
    <property type="match status" value="1"/>
</dbReference>
<evidence type="ECO:0000313" key="11">
    <source>
        <dbReference type="Proteomes" id="UP000243255"/>
    </source>
</evidence>
<dbReference type="InterPro" id="IPR004358">
    <property type="entry name" value="Sig_transdc_His_kin-like_C"/>
</dbReference>
<proteinExistence type="predicted"/>
<dbReference type="Proteomes" id="UP000243255">
    <property type="component" value="Unassembled WGS sequence"/>
</dbReference>
<dbReference type="RefSeq" id="WP_073126073.1">
    <property type="nucleotide sequence ID" value="NZ_BAABCH010000020.1"/>
</dbReference>
<evidence type="ECO:0000256" key="6">
    <source>
        <dbReference type="ARBA" id="ARBA00022777"/>
    </source>
</evidence>
<evidence type="ECO:0000256" key="2">
    <source>
        <dbReference type="ARBA" id="ARBA00004370"/>
    </source>
</evidence>
<dbReference type="EC" id="2.7.13.3" evidence="3"/>
<evidence type="ECO:0000256" key="1">
    <source>
        <dbReference type="ARBA" id="ARBA00000085"/>
    </source>
</evidence>
<dbReference type="InterPro" id="IPR003594">
    <property type="entry name" value="HATPase_dom"/>
</dbReference>
<evidence type="ECO:0000256" key="5">
    <source>
        <dbReference type="ARBA" id="ARBA00022679"/>
    </source>
</evidence>
<dbReference type="OrthoDB" id="9813151at2"/>